<organism evidence="2 3">
    <name type="scientific">Pyrus ussuriensis x Pyrus communis</name>
    <dbReference type="NCBI Taxonomy" id="2448454"/>
    <lineage>
        <taxon>Eukaryota</taxon>
        <taxon>Viridiplantae</taxon>
        <taxon>Streptophyta</taxon>
        <taxon>Embryophyta</taxon>
        <taxon>Tracheophyta</taxon>
        <taxon>Spermatophyta</taxon>
        <taxon>Magnoliopsida</taxon>
        <taxon>eudicotyledons</taxon>
        <taxon>Gunneridae</taxon>
        <taxon>Pentapetalae</taxon>
        <taxon>rosids</taxon>
        <taxon>fabids</taxon>
        <taxon>Rosales</taxon>
        <taxon>Rosaceae</taxon>
        <taxon>Amygdaloideae</taxon>
        <taxon>Maleae</taxon>
        <taxon>Pyrus</taxon>
    </lineage>
</organism>
<dbReference type="GO" id="GO:0006281">
    <property type="term" value="P:DNA repair"/>
    <property type="evidence" value="ECO:0007669"/>
    <property type="project" value="InterPro"/>
</dbReference>
<dbReference type="Proteomes" id="UP000327157">
    <property type="component" value="Chromosome 5"/>
</dbReference>
<evidence type="ECO:0000313" key="2">
    <source>
        <dbReference type="EMBL" id="KAB2635279.1"/>
    </source>
</evidence>
<reference evidence="2 3" key="3">
    <citation type="submission" date="2019-11" db="EMBL/GenBank/DDBJ databases">
        <title>A de novo genome assembly of a pear dwarfing rootstock.</title>
        <authorList>
            <person name="Wang F."/>
            <person name="Wang J."/>
            <person name="Li S."/>
            <person name="Zhang Y."/>
            <person name="Fang M."/>
            <person name="Ma L."/>
            <person name="Zhao Y."/>
            <person name="Jiang S."/>
        </authorList>
    </citation>
    <scope>NUCLEOTIDE SEQUENCE [LARGE SCALE GENOMIC DNA]</scope>
    <source>
        <strain evidence="2">S2</strain>
        <tissue evidence="2">Leaf</tissue>
    </source>
</reference>
<dbReference type="InterPro" id="IPR036691">
    <property type="entry name" value="Endo/exonu/phosph_ase_sf"/>
</dbReference>
<dbReference type="OrthoDB" id="1718935at2759"/>
<feature type="domain" description="Endonuclease/exonuclease/phosphatase" evidence="1">
    <location>
        <begin position="4"/>
        <end position="43"/>
    </location>
</feature>
<reference evidence="2 3" key="1">
    <citation type="submission" date="2019-09" db="EMBL/GenBank/DDBJ databases">
        <authorList>
            <person name="Ou C."/>
        </authorList>
    </citation>
    <scope>NUCLEOTIDE SEQUENCE [LARGE SCALE GENOMIC DNA]</scope>
    <source>
        <strain evidence="2">S2</strain>
        <tissue evidence="2">Leaf</tissue>
    </source>
</reference>
<dbReference type="Gene3D" id="3.60.10.10">
    <property type="entry name" value="Endonuclease/exonuclease/phosphatase"/>
    <property type="match status" value="1"/>
</dbReference>
<dbReference type="GO" id="GO:0003677">
    <property type="term" value="F:DNA binding"/>
    <property type="evidence" value="ECO:0007669"/>
    <property type="project" value="InterPro"/>
</dbReference>
<dbReference type="PROSITE" id="PS00726">
    <property type="entry name" value="AP_NUCLEASE_F1_1"/>
    <property type="match status" value="1"/>
</dbReference>
<comment type="caution">
    <text evidence="2">The sequence shown here is derived from an EMBL/GenBank/DDBJ whole genome shotgun (WGS) entry which is preliminary data.</text>
</comment>
<dbReference type="AlphaFoldDB" id="A0A5N5I699"/>
<keyword evidence="3" id="KW-1185">Reference proteome</keyword>
<dbReference type="EMBL" id="SMOL01000004">
    <property type="protein sequence ID" value="KAB2635279.1"/>
    <property type="molecule type" value="Genomic_DNA"/>
</dbReference>
<dbReference type="GO" id="GO:0004519">
    <property type="term" value="F:endonuclease activity"/>
    <property type="evidence" value="ECO:0007669"/>
    <property type="project" value="InterPro"/>
</dbReference>
<protein>
    <recommendedName>
        <fullName evidence="1">Endonuclease/exonuclease/phosphatase domain-containing protein</fullName>
    </recommendedName>
</protein>
<proteinExistence type="predicted"/>
<sequence length="50" mass="5901">MKIISWNVRGLGSRQKRLILKQQFRRLKPDIIILQETKKASINRRLVASV</sequence>
<dbReference type="InterPro" id="IPR020847">
    <property type="entry name" value="AP_endonuclease_F1_BS"/>
</dbReference>
<evidence type="ECO:0000259" key="1">
    <source>
        <dbReference type="Pfam" id="PF03372"/>
    </source>
</evidence>
<name>A0A5N5I699_9ROSA</name>
<evidence type="ECO:0000313" key="3">
    <source>
        <dbReference type="Proteomes" id="UP000327157"/>
    </source>
</evidence>
<reference evidence="3" key="2">
    <citation type="submission" date="2019-10" db="EMBL/GenBank/DDBJ databases">
        <title>A de novo genome assembly of a pear dwarfing rootstock.</title>
        <authorList>
            <person name="Wang F."/>
            <person name="Wang J."/>
            <person name="Li S."/>
            <person name="Zhang Y."/>
            <person name="Fang M."/>
            <person name="Ma L."/>
            <person name="Zhao Y."/>
            <person name="Jiang S."/>
        </authorList>
    </citation>
    <scope>NUCLEOTIDE SEQUENCE [LARGE SCALE GENOMIC DNA]</scope>
</reference>
<gene>
    <name evidence="2" type="ORF">D8674_025813</name>
</gene>
<accession>A0A5N5I699</accession>
<dbReference type="Pfam" id="PF03372">
    <property type="entry name" value="Exo_endo_phos"/>
    <property type="match status" value="1"/>
</dbReference>
<dbReference type="InterPro" id="IPR005135">
    <property type="entry name" value="Endo/exonuclease/phosphatase"/>
</dbReference>
<dbReference type="SUPFAM" id="SSF56219">
    <property type="entry name" value="DNase I-like"/>
    <property type="match status" value="1"/>
</dbReference>